<accession>A0A365P008</accession>
<dbReference type="OrthoDB" id="1363057at2"/>
<dbReference type="AlphaFoldDB" id="A0A365P008"/>
<evidence type="ECO:0000313" key="2">
    <source>
        <dbReference type="Proteomes" id="UP000253319"/>
    </source>
</evidence>
<dbReference type="Proteomes" id="UP000253319">
    <property type="component" value="Unassembled WGS sequence"/>
</dbReference>
<sequence>MKIFFSLILILLVVQEKPAVIKLPKFYKGEGVIFTKYQNNSSLSFFEKQTTFKPNLNQIIRAEEIFIKNYPNYRKMMREKYQLSGKFDVISDKPSKIKKHFEIFNRQYSGYLDSNDSIIFVGMLKFKDLKESSPHFKFWKEQIIFGSGKFFEKNHRFYYINLKTSNFLIK</sequence>
<proteinExistence type="predicted"/>
<dbReference type="EMBL" id="QLST01000012">
    <property type="protein sequence ID" value="RBA27810.1"/>
    <property type="molecule type" value="Genomic_DNA"/>
</dbReference>
<organism evidence="1 2">
    <name type="scientific">Flavobacterium tibetense</name>
    <dbReference type="NCBI Taxonomy" id="2233533"/>
    <lineage>
        <taxon>Bacteria</taxon>
        <taxon>Pseudomonadati</taxon>
        <taxon>Bacteroidota</taxon>
        <taxon>Flavobacteriia</taxon>
        <taxon>Flavobacteriales</taxon>
        <taxon>Flavobacteriaceae</taxon>
        <taxon>Flavobacterium</taxon>
    </lineage>
</organism>
<keyword evidence="2" id="KW-1185">Reference proteome</keyword>
<reference evidence="1 2" key="1">
    <citation type="submission" date="2018-06" db="EMBL/GenBank/DDBJ databases">
        <title>Flavobacterium tibetense sp. nov., isolated from a wetland YonghuCo on Tibetan Plateau.</title>
        <authorList>
            <person name="Xing P."/>
            <person name="Phurbu D."/>
            <person name="Lu H."/>
        </authorList>
    </citation>
    <scope>NUCLEOTIDE SEQUENCE [LARGE SCALE GENOMIC DNA]</scope>
    <source>
        <strain evidence="1 2">YH5</strain>
    </source>
</reference>
<dbReference type="RefSeq" id="WP_113989514.1">
    <property type="nucleotide sequence ID" value="NZ_QLST01000012.1"/>
</dbReference>
<evidence type="ECO:0000313" key="1">
    <source>
        <dbReference type="EMBL" id="RBA27810.1"/>
    </source>
</evidence>
<gene>
    <name evidence="1" type="ORF">DPN68_09975</name>
</gene>
<name>A0A365P008_9FLAO</name>
<protein>
    <submittedName>
        <fullName evidence="1">Uncharacterized protein</fullName>
    </submittedName>
</protein>
<comment type="caution">
    <text evidence="1">The sequence shown here is derived from an EMBL/GenBank/DDBJ whole genome shotgun (WGS) entry which is preliminary data.</text>
</comment>